<dbReference type="AlphaFoldDB" id="A0A1N7IA75"/>
<proteinExistence type="predicted"/>
<dbReference type="PROSITE" id="PS51257">
    <property type="entry name" value="PROKAR_LIPOPROTEIN"/>
    <property type="match status" value="1"/>
</dbReference>
<sequence length="207" mass="24059">MAKLYPLNLKLPPQMKRINNFLIFAVLLTLFVACNNKKTEVSDLDKLRNSNNAKSYPAVQMDSMQAINSITKQKVQELLDLSTLYLSGNRNTEIDTVIYSQMESYFHKPDSLTFKRLLTELDSLKVKSVKVNNLNVYKEFYKKDTLDYARFNVEYFDGKNKSLGNFEKNAQYILLSTSKLKKEFKFYFLDFYSKPIKKDSTSVGVTK</sequence>
<evidence type="ECO:0000313" key="1">
    <source>
        <dbReference type="EMBL" id="SIS34006.1"/>
    </source>
</evidence>
<organism evidence="1 2">
    <name type="scientific">Chryseobacterium joostei</name>
    <dbReference type="NCBI Taxonomy" id="112234"/>
    <lineage>
        <taxon>Bacteria</taxon>
        <taxon>Pseudomonadati</taxon>
        <taxon>Bacteroidota</taxon>
        <taxon>Flavobacteriia</taxon>
        <taxon>Flavobacteriales</taxon>
        <taxon>Weeksellaceae</taxon>
        <taxon>Chryseobacterium group</taxon>
        <taxon>Chryseobacterium</taxon>
    </lineage>
</organism>
<evidence type="ECO:0000313" key="2">
    <source>
        <dbReference type="Proteomes" id="UP000186106"/>
    </source>
</evidence>
<accession>A0A1N7IA75</accession>
<protein>
    <submittedName>
        <fullName evidence="1">Uncharacterized protein</fullName>
    </submittedName>
</protein>
<dbReference type="Proteomes" id="UP000186106">
    <property type="component" value="Unassembled WGS sequence"/>
</dbReference>
<dbReference type="STRING" id="112234.SAMN05421768_103525"/>
<name>A0A1N7IA75_9FLAO</name>
<dbReference type="EMBL" id="FTNZ01000003">
    <property type="protein sequence ID" value="SIS34006.1"/>
    <property type="molecule type" value="Genomic_DNA"/>
</dbReference>
<gene>
    <name evidence="1" type="ORF">SAMN05421768_103525</name>
</gene>
<reference evidence="1 2" key="1">
    <citation type="submission" date="2017-01" db="EMBL/GenBank/DDBJ databases">
        <authorList>
            <person name="Mah S.A."/>
            <person name="Swanson W.J."/>
            <person name="Moy G.W."/>
            <person name="Vacquier V.D."/>
        </authorList>
    </citation>
    <scope>NUCLEOTIDE SEQUENCE [LARGE SCALE GENOMIC DNA]</scope>
    <source>
        <strain evidence="1 2">DSM 16927</strain>
    </source>
</reference>